<feature type="non-terminal residue" evidence="1">
    <location>
        <position position="139"/>
    </location>
</feature>
<evidence type="ECO:0000313" key="1">
    <source>
        <dbReference type="EMBL" id="KAK2595266.1"/>
    </source>
</evidence>
<proteinExistence type="predicted"/>
<evidence type="ECO:0000313" key="2">
    <source>
        <dbReference type="Proteomes" id="UP001251528"/>
    </source>
</evidence>
<accession>A0AAJ0CQW2</accession>
<dbReference type="InterPro" id="IPR036291">
    <property type="entry name" value="NAD(P)-bd_dom_sf"/>
</dbReference>
<sequence length="139" mass="14520">MASKGSILVTGANGGFGAAIVAHILQTPGLATNHTGIYTVRELDTASKLQSKLKNAPSEHHHVTLGVDLASIASVKILAADTNNRVAGGKYLPSERSFSMQATWINSVCLWLDLDGRRAGPDLAGELPGQLHVDPAPTT</sequence>
<protein>
    <submittedName>
        <fullName evidence="1">Uncharacterized protein</fullName>
    </submittedName>
</protein>
<dbReference type="Proteomes" id="UP001251528">
    <property type="component" value="Unassembled WGS sequence"/>
</dbReference>
<comment type="caution">
    <text evidence="1">The sequence shown here is derived from an EMBL/GenBank/DDBJ whole genome shotgun (WGS) entry which is preliminary data.</text>
</comment>
<dbReference type="EMBL" id="JASWJB010000138">
    <property type="protein sequence ID" value="KAK2595266.1"/>
    <property type="molecule type" value="Genomic_DNA"/>
</dbReference>
<gene>
    <name evidence="1" type="ORF">QQS21_007053</name>
</gene>
<name>A0AAJ0CQW2_9HYPO</name>
<keyword evidence="2" id="KW-1185">Reference proteome</keyword>
<organism evidence="1 2">
    <name type="scientific">Conoideocrella luteorostrata</name>
    <dbReference type="NCBI Taxonomy" id="1105319"/>
    <lineage>
        <taxon>Eukaryota</taxon>
        <taxon>Fungi</taxon>
        <taxon>Dikarya</taxon>
        <taxon>Ascomycota</taxon>
        <taxon>Pezizomycotina</taxon>
        <taxon>Sordariomycetes</taxon>
        <taxon>Hypocreomycetidae</taxon>
        <taxon>Hypocreales</taxon>
        <taxon>Clavicipitaceae</taxon>
        <taxon>Conoideocrella</taxon>
    </lineage>
</organism>
<dbReference type="Gene3D" id="3.40.50.720">
    <property type="entry name" value="NAD(P)-binding Rossmann-like Domain"/>
    <property type="match status" value="1"/>
</dbReference>
<dbReference type="SUPFAM" id="SSF51735">
    <property type="entry name" value="NAD(P)-binding Rossmann-fold domains"/>
    <property type="match status" value="1"/>
</dbReference>
<reference evidence="1" key="1">
    <citation type="submission" date="2023-06" db="EMBL/GenBank/DDBJ databases">
        <title>Conoideocrella luteorostrata (Hypocreales: Clavicipitaceae), a potential biocontrol fungus for elongate hemlock scale in United States Christmas tree production areas.</title>
        <authorList>
            <person name="Barrett H."/>
            <person name="Lovett B."/>
            <person name="Macias A.M."/>
            <person name="Stajich J.E."/>
            <person name="Kasson M.T."/>
        </authorList>
    </citation>
    <scope>NUCLEOTIDE SEQUENCE</scope>
    <source>
        <strain evidence="1">ARSEF 14590</strain>
    </source>
</reference>
<dbReference type="AlphaFoldDB" id="A0AAJ0CQW2"/>